<comment type="caution">
    <text evidence="4">The sequence shown here is derived from an EMBL/GenBank/DDBJ whole genome shotgun (WGS) entry which is preliminary data.</text>
</comment>
<comment type="subcellular location">
    <subcellularLocation>
        <location evidence="1">Membrane</location>
        <topology evidence="1">Multi-pass membrane protein</topology>
    </subcellularLocation>
</comment>
<dbReference type="Gene3D" id="1.50.40.10">
    <property type="entry name" value="Mitochondrial carrier domain"/>
    <property type="match status" value="1"/>
</dbReference>
<organism evidence="4 5">
    <name type="scientific">Symbiodinium necroappetens</name>
    <dbReference type="NCBI Taxonomy" id="1628268"/>
    <lineage>
        <taxon>Eukaryota</taxon>
        <taxon>Sar</taxon>
        <taxon>Alveolata</taxon>
        <taxon>Dinophyceae</taxon>
        <taxon>Suessiales</taxon>
        <taxon>Symbiodiniaceae</taxon>
        <taxon>Symbiodinium</taxon>
    </lineage>
</organism>
<reference evidence="4" key="1">
    <citation type="submission" date="2021-02" db="EMBL/GenBank/DDBJ databases">
        <authorList>
            <person name="Dougan E. K."/>
            <person name="Rhodes N."/>
            <person name="Thang M."/>
            <person name="Chan C."/>
        </authorList>
    </citation>
    <scope>NUCLEOTIDE SEQUENCE</scope>
</reference>
<evidence type="ECO:0000313" key="4">
    <source>
        <dbReference type="EMBL" id="CAE7674675.1"/>
    </source>
</evidence>
<gene>
    <name evidence="4" type="primary">SLC25A40</name>
    <name evidence="4" type="ORF">SNEC2469_LOCUS19342</name>
</gene>
<dbReference type="EMBL" id="CAJNJA010033102">
    <property type="protein sequence ID" value="CAE7674675.1"/>
    <property type="molecule type" value="Genomic_DNA"/>
</dbReference>
<dbReference type="InterPro" id="IPR018108">
    <property type="entry name" value="MCP_transmembrane"/>
</dbReference>
<evidence type="ECO:0000313" key="5">
    <source>
        <dbReference type="Proteomes" id="UP000601435"/>
    </source>
</evidence>
<evidence type="ECO:0000256" key="2">
    <source>
        <dbReference type="ARBA" id="ARBA00022692"/>
    </source>
</evidence>
<accession>A0A812W9S8</accession>
<keyword evidence="3" id="KW-0472">Membrane</keyword>
<dbReference type="OrthoDB" id="409948at2759"/>
<dbReference type="Pfam" id="PF00153">
    <property type="entry name" value="Mito_carr"/>
    <property type="match status" value="2"/>
</dbReference>
<sequence>MCMRSGAKNIRLRSQEPSVWFVKTQQLTYPVPLAVAIWLANTGWSRLVQVLMAVCTRRLCPNATSSVEIVRQQPPLGAVVAMALQKAWRSGSAGFFAGTMQVLAFMWLRTAMNYQYKFGGTLPDVLQKLYREGGIARLYQGLLPWAIFQAPLSRFGDVAANDMVLALMGALFPQVPVGVTTFVGSVSSAAWRVIITPVDTCKTMLQTDGTKGWIMLKEKMSKGGLLILWAGWEGNYMANVIGNYPWFVTSNVLQKRVPLPAGNFMKLVRSAFIGAVASSISDVVANSIRVIKTKKQTSEDVNCGYISAAQQIIASDGIHGIFFRGLSTRVFTNILQSSRQFGSSSAIHACEVLGHVPLQPLQNLWKDHMGWLRTPHRRRTATCSVGGPLPRLGNWSVQRQGTKLQTSFEQ</sequence>
<protein>
    <submittedName>
        <fullName evidence="4">SLC25A40 protein</fullName>
    </submittedName>
</protein>
<dbReference type="GO" id="GO:0016020">
    <property type="term" value="C:membrane"/>
    <property type="evidence" value="ECO:0007669"/>
    <property type="project" value="UniProtKB-SubCell"/>
</dbReference>
<dbReference type="AlphaFoldDB" id="A0A812W9S8"/>
<keyword evidence="2" id="KW-0812">Transmembrane</keyword>
<dbReference type="PANTHER" id="PTHR47567">
    <property type="entry name" value="MITOCHONDRIAL SUBSTRATE/SOLUTE CARRIER"/>
    <property type="match status" value="1"/>
</dbReference>
<proteinExistence type="predicted"/>
<dbReference type="InterPro" id="IPR023395">
    <property type="entry name" value="MCP_dom_sf"/>
</dbReference>
<evidence type="ECO:0000256" key="3">
    <source>
        <dbReference type="ARBA" id="ARBA00023136"/>
    </source>
</evidence>
<name>A0A812W9S8_9DINO</name>
<dbReference type="Proteomes" id="UP000601435">
    <property type="component" value="Unassembled WGS sequence"/>
</dbReference>
<keyword evidence="5" id="KW-1185">Reference proteome</keyword>
<dbReference type="SUPFAM" id="SSF103506">
    <property type="entry name" value="Mitochondrial carrier"/>
    <property type="match status" value="1"/>
</dbReference>
<dbReference type="PANTHER" id="PTHR47567:SF1">
    <property type="entry name" value="NAD-DEPENDENT EPIMERASE_DEHYDRATASE DOMAIN-CONTAINING PROTEIN"/>
    <property type="match status" value="1"/>
</dbReference>
<evidence type="ECO:0000256" key="1">
    <source>
        <dbReference type="ARBA" id="ARBA00004141"/>
    </source>
</evidence>